<feature type="transmembrane region" description="Helical" evidence="1">
    <location>
        <begin position="76"/>
        <end position="100"/>
    </location>
</feature>
<feature type="transmembrane region" description="Helical" evidence="1">
    <location>
        <begin position="169"/>
        <end position="189"/>
    </location>
</feature>
<keyword evidence="3" id="KW-1185">Reference proteome</keyword>
<keyword evidence="1" id="KW-0472">Membrane</keyword>
<feature type="transmembrane region" description="Helical" evidence="1">
    <location>
        <begin position="141"/>
        <end position="163"/>
    </location>
</feature>
<dbReference type="EMBL" id="JACIEK010000006">
    <property type="protein sequence ID" value="MBB3998707.1"/>
    <property type="molecule type" value="Genomic_DNA"/>
</dbReference>
<dbReference type="AlphaFoldDB" id="A0A7W6H527"/>
<dbReference type="Proteomes" id="UP000542776">
    <property type="component" value="Unassembled WGS sequence"/>
</dbReference>
<dbReference type="RefSeq" id="WP_183200240.1">
    <property type="nucleotide sequence ID" value="NZ_JACIEK010000006.1"/>
</dbReference>
<name>A0A7W6H527_9HYPH</name>
<feature type="transmembrane region" description="Helical" evidence="1">
    <location>
        <begin position="112"/>
        <end position="129"/>
    </location>
</feature>
<keyword evidence="1" id="KW-1133">Transmembrane helix</keyword>
<evidence type="ECO:0000313" key="3">
    <source>
        <dbReference type="Proteomes" id="UP000542776"/>
    </source>
</evidence>
<comment type="caution">
    <text evidence="2">The sequence shown here is derived from an EMBL/GenBank/DDBJ whole genome shotgun (WGS) entry which is preliminary data.</text>
</comment>
<gene>
    <name evidence="2" type="ORF">GGR04_002555</name>
</gene>
<feature type="transmembrane region" description="Helical" evidence="1">
    <location>
        <begin position="21"/>
        <end position="41"/>
    </location>
</feature>
<accession>A0A7W6H527</accession>
<organism evidence="2 3">
    <name type="scientific">Aureimonas pseudogalii</name>
    <dbReference type="NCBI Taxonomy" id="1744844"/>
    <lineage>
        <taxon>Bacteria</taxon>
        <taxon>Pseudomonadati</taxon>
        <taxon>Pseudomonadota</taxon>
        <taxon>Alphaproteobacteria</taxon>
        <taxon>Hyphomicrobiales</taxon>
        <taxon>Aurantimonadaceae</taxon>
        <taxon>Aureimonas</taxon>
    </lineage>
</organism>
<sequence>MDVSSARTDSHPSVWVFKGMRAVWSAPALILVTAHLGFAGLAREAGIGWLEASFMVFTIWALPANIILLGSITAGLSLAATALAVGLSSLRLMPMVIALLPELRGVGTRRRTLLVLSHFIAVTAWVVSLERLPTVPRDRRPHFFAGFGITLTVVNTLAVALAFNLMGQLPALATGALAFLTPVYFLTSLYGSARELSGQLALLTGMLAVPVANWLAPEFDILVAGLVGGVVAYGIGRLVDRRQIAR</sequence>
<dbReference type="InterPro" id="IPR011606">
    <property type="entry name" value="Brnchd-chn_aa_trnsp_permease"/>
</dbReference>
<protein>
    <submittedName>
        <fullName evidence="2">Putative branched-subunit amino acid permease</fullName>
    </submittedName>
</protein>
<evidence type="ECO:0000313" key="2">
    <source>
        <dbReference type="EMBL" id="MBB3998707.1"/>
    </source>
</evidence>
<proteinExistence type="predicted"/>
<keyword evidence="1" id="KW-0812">Transmembrane</keyword>
<reference evidence="2 3" key="1">
    <citation type="submission" date="2020-08" db="EMBL/GenBank/DDBJ databases">
        <title>Genomic Encyclopedia of Type Strains, Phase IV (KMG-IV): sequencing the most valuable type-strain genomes for metagenomic binning, comparative biology and taxonomic classification.</title>
        <authorList>
            <person name="Goeker M."/>
        </authorList>
    </citation>
    <scope>NUCLEOTIDE SEQUENCE [LARGE SCALE GENOMIC DNA]</scope>
    <source>
        <strain evidence="2 3">DSM 102238</strain>
    </source>
</reference>
<dbReference type="Pfam" id="PF03591">
    <property type="entry name" value="AzlC"/>
    <property type="match status" value="1"/>
</dbReference>
<feature type="transmembrane region" description="Helical" evidence="1">
    <location>
        <begin position="47"/>
        <end position="69"/>
    </location>
</feature>
<feature type="transmembrane region" description="Helical" evidence="1">
    <location>
        <begin position="221"/>
        <end position="239"/>
    </location>
</feature>
<evidence type="ECO:0000256" key="1">
    <source>
        <dbReference type="SAM" id="Phobius"/>
    </source>
</evidence>